<protein>
    <submittedName>
        <fullName evidence="2">Uncharacterized protein</fullName>
    </submittedName>
</protein>
<keyword evidence="3" id="KW-1185">Reference proteome</keyword>
<reference evidence="2 3" key="1">
    <citation type="submission" date="2017-04" db="EMBL/GenBank/DDBJ databases">
        <title>Draft genome sequence of Tuber borchii Vittad., a whitish edible truffle.</title>
        <authorList>
            <consortium name="DOE Joint Genome Institute"/>
            <person name="Murat C."/>
            <person name="Kuo A."/>
            <person name="Barry K.W."/>
            <person name="Clum A."/>
            <person name="Dockter R.B."/>
            <person name="Fauchery L."/>
            <person name="Iotti M."/>
            <person name="Kohler A."/>
            <person name="Labutti K."/>
            <person name="Lindquist E.A."/>
            <person name="Lipzen A."/>
            <person name="Ohm R.A."/>
            <person name="Wang M."/>
            <person name="Grigoriev I.V."/>
            <person name="Zambonelli A."/>
            <person name="Martin F.M."/>
        </authorList>
    </citation>
    <scope>NUCLEOTIDE SEQUENCE [LARGE SCALE GENOMIC DNA]</scope>
    <source>
        <strain evidence="2 3">Tbo3840</strain>
    </source>
</reference>
<dbReference type="STRING" id="42251.A0A2T6ZR40"/>
<organism evidence="2 3">
    <name type="scientific">Tuber borchii</name>
    <name type="common">White truffle</name>
    <dbReference type="NCBI Taxonomy" id="42251"/>
    <lineage>
        <taxon>Eukaryota</taxon>
        <taxon>Fungi</taxon>
        <taxon>Dikarya</taxon>
        <taxon>Ascomycota</taxon>
        <taxon>Pezizomycotina</taxon>
        <taxon>Pezizomycetes</taxon>
        <taxon>Pezizales</taxon>
        <taxon>Tuberaceae</taxon>
        <taxon>Tuber</taxon>
    </lineage>
</organism>
<feature type="signal peptide" evidence="1">
    <location>
        <begin position="1"/>
        <end position="18"/>
    </location>
</feature>
<evidence type="ECO:0000313" key="3">
    <source>
        <dbReference type="Proteomes" id="UP000244722"/>
    </source>
</evidence>
<name>A0A2T6ZR40_TUBBO</name>
<dbReference type="AlphaFoldDB" id="A0A2T6ZR40"/>
<sequence>MLFWGLELLILFHGSVFAEVPDPEKDLVQIANSQSVVVGNYFYTVGGYETFSVPDGFPLGTKSRTWEGTRVIASNSHLRRIDLTRTFTVNKLDTIQEQSIRLSDEVPRMRFGTVWAHNTTIYLGPSDLEIYALLQNGVWGNETRKVPTTGIWTYDTTNPDAGWAMLSDPRYNGTFSLVTVGSVAYLDGIAYIMGGSYRLTTDLKNPDGTPATPNLAGVREVKLSSLFKIDMKGKVVTNETSSIGNVSSGGMVSVKSAGQNGILVYMGGSSSSGYNAKKYHFTYKISIATGMIHFEA</sequence>
<dbReference type="Proteomes" id="UP000244722">
    <property type="component" value="Unassembled WGS sequence"/>
</dbReference>
<feature type="chain" id="PRO_5015470295" evidence="1">
    <location>
        <begin position="19"/>
        <end position="296"/>
    </location>
</feature>
<comment type="caution">
    <text evidence="2">The sequence shown here is derived from an EMBL/GenBank/DDBJ whole genome shotgun (WGS) entry which is preliminary data.</text>
</comment>
<evidence type="ECO:0000313" key="2">
    <source>
        <dbReference type="EMBL" id="PUU77936.1"/>
    </source>
</evidence>
<proteinExistence type="predicted"/>
<keyword evidence="1" id="KW-0732">Signal</keyword>
<accession>A0A2T6ZR40</accession>
<gene>
    <name evidence="2" type="ORF">B9Z19DRAFT_1127561</name>
</gene>
<evidence type="ECO:0000256" key="1">
    <source>
        <dbReference type="SAM" id="SignalP"/>
    </source>
</evidence>
<dbReference type="EMBL" id="NESQ01000135">
    <property type="protein sequence ID" value="PUU77936.1"/>
    <property type="molecule type" value="Genomic_DNA"/>
</dbReference>